<name>A0A2K2DE47_BRADI</name>
<dbReference type="Gramene" id="PNT72585">
    <property type="protein sequence ID" value="PNT72585"/>
    <property type="gene ID" value="BRADI_2g46716v3"/>
</dbReference>
<proteinExistence type="predicted"/>
<evidence type="ECO:0000256" key="1">
    <source>
        <dbReference type="SAM" id="Phobius"/>
    </source>
</evidence>
<dbReference type="EnsemblPlants" id="PNT72585">
    <property type="protein sequence ID" value="PNT72585"/>
    <property type="gene ID" value="BRADI_2g46716v3"/>
</dbReference>
<reference evidence="2" key="2">
    <citation type="submission" date="2017-06" db="EMBL/GenBank/DDBJ databases">
        <title>WGS assembly of Brachypodium distachyon.</title>
        <authorList>
            <consortium name="The International Brachypodium Initiative"/>
            <person name="Lucas S."/>
            <person name="Harmon-Smith M."/>
            <person name="Lail K."/>
            <person name="Tice H."/>
            <person name="Grimwood J."/>
            <person name="Bruce D."/>
            <person name="Barry K."/>
            <person name="Shu S."/>
            <person name="Lindquist E."/>
            <person name="Wang M."/>
            <person name="Pitluck S."/>
            <person name="Vogel J.P."/>
            <person name="Garvin D.F."/>
            <person name="Mockler T.C."/>
            <person name="Schmutz J."/>
            <person name="Rokhsar D."/>
            <person name="Bevan M.W."/>
        </authorList>
    </citation>
    <scope>NUCLEOTIDE SEQUENCE</scope>
    <source>
        <strain evidence="2">Bd21</strain>
    </source>
</reference>
<evidence type="ECO:0000313" key="3">
    <source>
        <dbReference type="EnsemblPlants" id="PNT72585"/>
    </source>
</evidence>
<keyword evidence="1" id="KW-1133">Transmembrane helix</keyword>
<keyword evidence="1" id="KW-0812">Transmembrane</keyword>
<keyword evidence="4" id="KW-1185">Reference proteome</keyword>
<feature type="transmembrane region" description="Helical" evidence="1">
    <location>
        <begin position="20"/>
        <end position="42"/>
    </location>
</feature>
<dbReference type="AlphaFoldDB" id="A0A2K2DE47"/>
<protein>
    <submittedName>
        <fullName evidence="2 3">Uncharacterized protein</fullName>
    </submittedName>
</protein>
<feature type="transmembrane region" description="Helical" evidence="1">
    <location>
        <begin position="48"/>
        <end position="71"/>
    </location>
</feature>
<evidence type="ECO:0000313" key="4">
    <source>
        <dbReference type="Proteomes" id="UP000008810"/>
    </source>
</evidence>
<keyword evidence="1" id="KW-0472">Membrane</keyword>
<dbReference type="InParanoid" id="A0A2K2DE47"/>
<sequence>MRPTARACSGELRRNGPRYIHISLSLGILVNHISYIILSYCVSVSSSSLFLCVLGAVSDAFLAWITCYVMLGTLKQGLVQQNSIRGWRKS</sequence>
<reference evidence="3" key="3">
    <citation type="submission" date="2018-08" db="UniProtKB">
        <authorList>
            <consortium name="EnsemblPlants"/>
        </authorList>
    </citation>
    <scope>IDENTIFICATION</scope>
    <source>
        <strain evidence="3">cv. Bd21</strain>
    </source>
</reference>
<dbReference type="EMBL" id="CM000881">
    <property type="protein sequence ID" value="PNT72585.1"/>
    <property type="molecule type" value="Genomic_DNA"/>
</dbReference>
<dbReference type="Proteomes" id="UP000008810">
    <property type="component" value="Chromosome 2"/>
</dbReference>
<accession>A0A2K2DE47</accession>
<evidence type="ECO:0000313" key="2">
    <source>
        <dbReference type="EMBL" id="PNT72585.1"/>
    </source>
</evidence>
<organism evidence="2">
    <name type="scientific">Brachypodium distachyon</name>
    <name type="common">Purple false brome</name>
    <name type="synonym">Trachynia distachya</name>
    <dbReference type="NCBI Taxonomy" id="15368"/>
    <lineage>
        <taxon>Eukaryota</taxon>
        <taxon>Viridiplantae</taxon>
        <taxon>Streptophyta</taxon>
        <taxon>Embryophyta</taxon>
        <taxon>Tracheophyta</taxon>
        <taxon>Spermatophyta</taxon>
        <taxon>Magnoliopsida</taxon>
        <taxon>Liliopsida</taxon>
        <taxon>Poales</taxon>
        <taxon>Poaceae</taxon>
        <taxon>BOP clade</taxon>
        <taxon>Pooideae</taxon>
        <taxon>Stipodae</taxon>
        <taxon>Brachypodieae</taxon>
        <taxon>Brachypodium</taxon>
    </lineage>
</organism>
<reference evidence="2 3" key="1">
    <citation type="journal article" date="2010" name="Nature">
        <title>Genome sequencing and analysis of the model grass Brachypodium distachyon.</title>
        <authorList>
            <consortium name="International Brachypodium Initiative"/>
        </authorList>
    </citation>
    <scope>NUCLEOTIDE SEQUENCE [LARGE SCALE GENOMIC DNA]</scope>
    <source>
        <strain evidence="2 3">Bd21</strain>
    </source>
</reference>
<gene>
    <name evidence="2" type="ORF">BRADI_2g46716v3</name>
</gene>